<dbReference type="AlphaFoldDB" id="A0A6V8JWS4"/>
<dbReference type="EMBL" id="BLPF01000001">
    <property type="protein sequence ID" value="GFJ77153.1"/>
    <property type="molecule type" value="Genomic_DNA"/>
</dbReference>
<keyword evidence="1" id="KW-0812">Transmembrane</keyword>
<organism evidence="2 3">
    <name type="scientific">Phytohabitans houttuyneae</name>
    <dbReference type="NCBI Taxonomy" id="1076126"/>
    <lineage>
        <taxon>Bacteria</taxon>
        <taxon>Bacillati</taxon>
        <taxon>Actinomycetota</taxon>
        <taxon>Actinomycetes</taxon>
        <taxon>Micromonosporales</taxon>
        <taxon>Micromonosporaceae</taxon>
    </lineage>
</organism>
<keyword evidence="1" id="KW-1133">Transmembrane helix</keyword>
<feature type="transmembrane region" description="Helical" evidence="1">
    <location>
        <begin position="155"/>
        <end position="178"/>
    </location>
</feature>
<gene>
    <name evidence="2" type="ORF">Phou_013330</name>
</gene>
<comment type="caution">
    <text evidence="2">The sequence shown here is derived from an EMBL/GenBank/DDBJ whole genome shotgun (WGS) entry which is preliminary data.</text>
</comment>
<feature type="transmembrane region" description="Helical" evidence="1">
    <location>
        <begin position="36"/>
        <end position="56"/>
    </location>
</feature>
<reference evidence="2 3" key="2">
    <citation type="submission" date="2020-03" db="EMBL/GenBank/DDBJ databases">
        <authorList>
            <person name="Ichikawa N."/>
            <person name="Kimura A."/>
            <person name="Kitahashi Y."/>
            <person name="Uohara A."/>
        </authorList>
    </citation>
    <scope>NUCLEOTIDE SEQUENCE [LARGE SCALE GENOMIC DNA]</scope>
    <source>
        <strain evidence="2 3">NBRC 108639</strain>
    </source>
</reference>
<dbReference type="Proteomes" id="UP000482800">
    <property type="component" value="Unassembled WGS sequence"/>
</dbReference>
<evidence type="ECO:0000313" key="2">
    <source>
        <dbReference type="EMBL" id="GFJ77153.1"/>
    </source>
</evidence>
<evidence type="ECO:0000313" key="3">
    <source>
        <dbReference type="Proteomes" id="UP000482800"/>
    </source>
</evidence>
<protein>
    <submittedName>
        <fullName evidence="2">Uncharacterized protein</fullName>
    </submittedName>
</protein>
<dbReference type="Gene3D" id="3.40.50.450">
    <property type="match status" value="1"/>
</dbReference>
<keyword evidence="3" id="KW-1185">Reference proteome</keyword>
<sequence>MRSVRTLLGFLTISLLVIEGALLLLARAVQDADRAFVILVAVIAFIVLAATVVAIVRPALLGVSHRTPVLAPVAAPDPKPVAYEYDVFISSPMTALTQESYEAHRKDILKFIRTIELRCKFKCYYSGRNRPTLDHFEAVDVGLRNDMEALKKSRYFLLVFPETLVSSVLVEAGMAIVLNKPALYFKRPGVKLPFTLEGAANSTNPELPRTSKYEYKDTADLVRLIQNNGRGIFE</sequence>
<name>A0A6V8JWS4_9ACTN</name>
<accession>A0A6V8JWS4</accession>
<keyword evidence="1" id="KW-0472">Membrane</keyword>
<evidence type="ECO:0000256" key="1">
    <source>
        <dbReference type="SAM" id="Phobius"/>
    </source>
</evidence>
<proteinExistence type="predicted"/>
<dbReference type="RefSeq" id="WP_173054419.1">
    <property type="nucleotide sequence ID" value="NZ_BAABGO010000005.1"/>
</dbReference>
<reference evidence="2 3" key="1">
    <citation type="submission" date="2020-03" db="EMBL/GenBank/DDBJ databases">
        <title>Whole genome shotgun sequence of Phytohabitans houttuyneae NBRC 108639.</title>
        <authorList>
            <person name="Komaki H."/>
            <person name="Tamura T."/>
        </authorList>
    </citation>
    <scope>NUCLEOTIDE SEQUENCE [LARGE SCALE GENOMIC DNA]</scope>
    <source>
        <strain evidence="2 3">NBRC 108639</strain>
    </source>
</reference>